<feature type="transmembrane region" description="Helical" evidence="1">
    <location>
        <begin position="12"/>
        <end position="30"/>
    </location>
</feature>
<sequence length="135" mass="14177">MKITVTHVRIALAIIAVSASATLASLFSGVAEIDPLPEPLDIVFPAALAFGGVLMPLIGLIGANATPHRLRAGIFFALPLFCFAAFLAPELDVFPVRALSMVGGAVSFVGLIVVVFTALEHRPHRTPSTPSRFDS</sequence>
<gene>
    <name evidence="2" type="ORF">H9871_05100</name>
</gene>
<proteinExistence type="predicted"/>
<feature type="transmembrane region" description="Helical" evidence="1">
    <location>
        <begin position="94"/>
        <end position="119"/>
    </location>
</feature>
<feature type="transmembrane region" description="Helical" evidence="1">
    <location>
        <begin position="42"/>
        <end position="63"/>
    </location>
</feature>
<keyword evidence="1" id="KW-0472">Membrane</keyword>
<dbReference type="EMBL" id="DXGD01000184">
    <property type="protein sequence ID" value="HIW99501.1"/>
    <property type="molecule type" value="Genomic_DNA"/>
</dbReference>
<accession>A0A9D1S3K1</accession>
<evidence type="ECO:0000256" key="1">
    <source>
        <dbReference type="SAM" id="Phobius"/>
    </source>
</evidence>
<reference evidence="2" key="1">
    <citation type="journal article" date="2021" name="PeerJ">
        <title>Extensive microbial diversity within the chicken gut microbiome revealed by metagenomics and culture.</title>
        <authorList>
            <person name="Gilroy R."/>
            <person name="Ravi A."/>
            <person name="Getino M."/>
            <person name="Pursley I."/>
            <person name="Horton D.L."/>
            <person name="Alikhan N.F."/>
            <person name="Baker D."/>
            <person name="Gharbi K."/>
            <person name="Hall N."/>
            <person name="Watson M."/>
            <person name="Adriaenssens E.M."/>
            <person name="Foster-Nyarko E."/>
            <person name="Jarju S."/>
            <person name="Secka A."/>
            <person name="Antonio M."/>
            <person name="Oren A."/>
            <person name="Chaudhuri R.R."/>
            <person name="La Ragione R."/>
            <person name="Hildebrand F."/>
            <person name="Pallen M.J."/>
        </authorList>
    </citation>
    <scope>NUCLEOTIDE SEQUENCE</scope>
    <source>
        <strain evidence="2">ChiHejej3B27-3195</strain>
    </source>
</reference>
<feature type="transmembrane region" description="Helical" evidence="1">
    <location>
        <begin position="70"/>
        <end position="88"/>
    </location>
</feature>
<keyword evidence="1" id="KW-0812">Transmembrane</keyword>
<reference evidence="2" key="2">
    <citation type="submission" date="2021-04" db="EMBL/GenBank/DDBJ databases">
        <authorList>
            <person name="Gilroy R."/>
        </authorList>
    </citation>
    <scope>NUCLEOTIDE SEQUENCE</scope>
    <source>
        <strain evidence="2">ChiHejej3B27-3195</strain>
    </source>
</reference>
<evidence type="ECO:0000313" key="3">
    <source>
        <dbReference type="Proteomes" id="UP000824151"/>
    </source>
</evidence>
<evidence type="ECO:0000313" key="2">
    <source>
        <dbReference type="EMBL" id="HIW99501.1"/>
    </source>
</evidence>
<protein>
    <submittedName>
        <fullName evidence="2">Uncharacterized protein</fullName>
    </submittedName>
</protein>
<dbReference type="Proteomes" id="UP000824151">
    <property type="component" value="Unassembled WGS sequence"/>
</dbReference>
<name>A0A9D1S3K1_9MICC</name>
<comment type="caution">
    <text evidence="2">The sequence shown here is derived from an EMBL/GenBank/DDBJ whole genome shotgun (WGS) entry which is preliminary data.</text>
</comment>
<keyword evidence="1" id="KW-1133">Transmembrane helix</keyword>
<dbReference type="AlphaFoldDB" id="A0A9D1S3K1"/>
<organism evidence="2 3">
    <name type="scientific">Candidatus Nesterenkonia stercoripullorum</name>
    <dbReference type="NCBI Taxonomy" id="2838701"/>
    <lineage>
        <taxon>Bacteria</taxon>
        <taxon>Bacillati</taxon>
        <taxon>Actinomycetota</taxon>
        <taxon>Actinomycetes</taxon>
        <taxon>Micrococcales</taxon>
        <taxon>Micrococcaceae</taxon>
        <taxon>Nesterenkonia</taxon>
    </lineage>
</organism>